<evidence type="ECO:0000313" key="1">
    <source>
        <dbReference type="EMBL" id="QHU35709.1"/>
    </source>
</evidence>
<proteinExistence type="predicted"/>
<reference evidence="1" key="1">
    <citation type="journal article" date="2020" name="Nature">
        <title>Giant virus diversity and host interactions through global metagenomics.</title>
        <authorList>
            <person name="Schulz F."/>
            <person name="Roux S."/>
            <person name="Paez-Espino D."/>
            <person name="Jungbluth S."/>
            <person name="Walsh D.A."/>
            <person name="Denef V.J."/>
            <person name="McMahon K.D."/>
            <person name="Konstantinidis K.T."/>
            <person name="Eloe-Fadrosh E.A."/>
            <person name="Kyrpides N.C."/>
            <person name="Woyke T."/>
        </authorList>
    </citation>
    <scope>NUCLEOTIDE SEQUENCE</scope>
    <source>
        <strain evidence="1">GVMAG-S-1029409-49</strain>
    </source>
</reference>
<dbReference type="EMBL" id="MN740610">
    <property type="protein sequence ID" value="QHU35709.1"/>
    <property type="molecule type" value="Genomic_DNA"/>
</dbReference>
<organism evidence="1">
    <name type="scientific">viral metagenome</name>
    <dbReference type="NCBI Taxonomy" id="1070528"/>
    <lineage>
        <taxon>unclassified sequences</taxon>
        <taxon>metagenomes</taxon>
        <taxon>organismal metagenomes</taxon>
    </lineage>
</organism>
<sequence length="122" mass="14413">MCISFSRYRADDTMSSKLPNKRLSLCYSVDPRCISYNIDIYVAMVQYAHVNSLIATNTVLNEREYTDEEMDAVYYETVYGECFVVDHMLETPESDRMTAEELDREIDMVSMRNAWLRWMCDK</sequence>
<dbReference type="AlphaFoldDB" id="A0A6C0LY72"/>
<accession>A0A6C0LY72</accession>
<protein>
    <submittedName>
        <fullName evidence="1">Uncharacterized protein</fullName>
    </submittedName>
</protein>
<name>A0A6C0LY72_9ZZZZ</name>